<dbReference type="PRINTS" id="PR00081">
    <property type="entry name" value="GDHRDH"/>
</dbReference>
<proteinExistence type="predicted"/>
<dbReference type="InterPro" id="IPR036291">
    <property type="entry name" value="NAD(P)-bd_dom_sf"/>
</dbReference>
<accession>A0A6S7JR39</accession>
<dbReference type="Pfam" id="PF00106">
    <property type="entry name" value="adh_short"/>
    <property type="match status" value="1"/>
</dbReference>
<dbReference type="PANTHER" id="PTHR42808">
    <property type="entry name" value="HYDROXYSTEROID DEHYDROGENASE-LIKE PROTEIN 2"/>
    <property type="match status" value="1"/>
</dbReference>
<dbReference type="Proteomes" id="UP001152795">
    <property type="component" value="Unassembled WGS sequence"/>
</dbReference>
<dbReference type="InterPro" id="IPR051935">
    <property type="entry name" value="HSDL2"/>
</dbReference>
<comment type="caution">
    <text evidence="1">The sequence shown here is derived from an EMBL/GenBank/DDBJ whole genome shotgun (WGS) entry which is preliminary data.</text>
</comment>
<reference evidence="1" key="1">
    <citation type="submission" date="2020-04" db="EMBL/GenBank/DDBJ databases">
        <authorList>
            <person name="Alioto T."/>
            <person name="Alioto T."/>
            <person name="Gomez Garrido J."/>
        </authorList>
    </citation>
    <scope>NUCLEOTIDE SEQUENCE</scope>
    <source>
        <strain evidence="1">A484AB</strain>
    </source>
</reference>
<dbReference type="OrthoDB" id="5327538at2759"/>
<protein>
    <submittedName>
        <fullName evidence="1">Hydroxysteroid dehydrogenase 2</fullName>
    </submittedName>
</protein>
<organism evidence="1 2">
    <name type="scientific">Paramuricea clavata</name>
    <name type="common">Red gorgonian</name>
    <name type="synonym">Violescent sea-whip</name>
    <dbReference type="NCBI Taxonomy" id="317549"/>
    <lineage>
        <taxon>Eukaryota</taxon>
        <taxon>Metazoa</taxon>
        <taxon>Cnidaria</taxon>
        <taxon>Anthozoa</taxon>
        <taxon>Octocorallia</taxon>
        <taxon>Malacalcyonacea</taxon>
        <taxon>Plexauridae</taxon>
        <taxon>Paramuricea</taxon>
    </lineage>
</organism>
<dbReference type="InterPro" id="IPR002347">
    <property type="entry name" value="SDR_fam"/>
</dbReference>
<dbReference type="EMBL" id="CACRXK020010243">
    <property type="protein sequence ID" value="CAB4018972.1"/>
    <property type="molecule type" value="Genomic_DNA"/>
</dbReference>
<name>A0A6S7JR39_PARCT</name>
<evidence type="ECO:0000313" key="2">
    <source>
        <dbReference type="Proteomes" id="UP001152795"/>
    </source>
</evidence>
<keyword evidence="2" id="KW-1185">Reference proteome</keyword>
<dbReference type="InterPro" id="IPR020904">
    <property type="entry name" value="Sc_DH/Rdtase_CS"/>
</dbReference>
<dbReference type="AlphaFoldDB" id="A0A6S7JR39"/>
<dbReference type="SUPFAM" id="SSF51735">
    <property type="entry name" value="NAD(P)-binding Rossmann-fold domains"/>
    <property type="match status" value="1"/>
</dbReference>
<evidence type="ECO:0000313" key="1">
    <source>
        <dbReference type="EMBL" id="CAB4018972.1"/>
    </source>
</evidence>
<dbReference type="PANTHER" id="PTHR42808:SF4">
    <property type="entry name" value="SHORT CHAIN DEHYDROGENASE"/>
    <property type="match status" value="1"/>
</dbReference>
<dbReference type="NCBIfam" id="NF006133">
    <property type="entry name" value="PRK08278.1"/>
    <property type="match status" value="1"/>
</dbReference>
<gene>
    <name evidence="1" type="ORF">PACLA_8A047419</name>
</gene>
<dbReference type="Gene3D" id="3.40.50.720">
    <property type="entry name" value="NAD(P)-binding Rossmann-like Domain"/>
    <property type="match status" value="1"/>
</dbReference>
<sequence length="290" mass="31721">MPPTSPTALVIGASRGIGKTICLALAKAGYNIGVSSRTTEHTAKLPGTIFTTAKDIEHLGLRAIPIECNVRKVEDINNAVETCISHFGSLDVVIYNAGAILWNKVIDTSVKRFDLMLDVNIKGAYALTQAVLPPFLENRHGKIIMVSPPIYSRFFKGKTPYAISKIGMSILVQGLSTELCGTGVSITALWPATVIKSHVTTVLGVESKLMREPDIFADACLAIAGESTNRLNGKCLIDEDYLRSIGVRDFEKYRCNPDYEPPRMMPKEFPSLLVDEENNSLDLSVQIHKN</sequence>
<dbReference type="PROSITE" id="PS00061">
    <property type="entry name" value="ADH_SHORT"/>
    <property type="match status" value="1"/>
</dbReference>